<sequence>MLSGRAIRRILKQGVQFFAGLKARHPLASDLIERLLTFDVKTRMQSAYEALHHPWLLPIPSTVSSQQHCDLRLEQLQLTENASAVKGELSLHCSRCVVLNLQQHLRQSHRHVQALARSLAAGKKALLQQQVQQQPTLQSSQHSPHPECGLRQISLRQRSLEYLPLPQQHSVCREAIPQTQ</sequence>
<reference evidence="1 2" key="1">
    <citation type="journal article" date="2016" name="BMC Genomics">
        <title>Comparative genomics reveals Cyclospora cayetanensis possesses coccidia-like metabolism and invasion components but unique surface antigens.</title>
        <authorList>
            <person name="Liu S."/>
            <person name="Wang L."/>
            <person name="Zheng H."/>
            <person name="Xu Z."/>
            <person name="Roellig D.M."/>
            <person name="Li N."/>
            <person name="Frace M.A."/>
            <person name="Tang K."/>
            <person name="Arrowood M.J."/>
            <person name="Moss D.M."/>
            <person name="Zhang L."/>
            <person name="Feng Y."/>
            <person name="Xiao L."/>
        </authorList>
    </citation>
    <scope>NUCLEOTIDE SEQUENCE [LARGE SCALE GENOMIC DNA]</scope>
    <source>
        <strain evidence="1 2">CHN_HEN01</strain>
    </source>
</reference>
<gene>
    <name evidence="1" type="ORF">cyc_07996</name>
</gene>
<name>A0A1D3D2Y7_9EIME</name>
<evidence type="ECO:0000313" key="2">
    <source>
        <dbReference type="Proteomes" id="UP000095192"/>
    </source>
</evidence>
<dbReference type="EMBL" id="JROU02000978">
    <property type="protein sequence ID" value="OEH77810.1"/>
    <property type="molecule type" value="Genomic_DNA"/>
</dbReference>
<dbReference type="AlphaFoldDB" id="A0A1D3D2Y7"/>
<proteinExistence type="predicted"/>
<dbReference type="SUPFAM" id="SSF56112">
    <property type="entry name" value="Protein kinase-like (PK-like)"/>
    <property type="match status" value="1"/>
</dbReference>
<dbReference type="InParanoid" id="A0A1D3D2Y7"/>
<comment type="caution">
    <text evidence="1">The sequence shown here is derived from an EMBL/GenBank/DDBJ whole genome shotgun (WGS) entry which is preliminary data.</text>
</comment>
<dbReference type="InterPro" id="IPR011009">
    <property type="entry name" value="Kinase-like_dom_sf"/>
</dbReference>
<protein>
    <submittedName>
        <fullName evidence="1">Uncharacterized protein</fullName>
    </submittedName>
</protein>
<keyword evidence="2" id="KW-1185">Reference proteome</keyword>
<accession>A0A1D3D2Y7</accession>
<dbReference type="Proteomes" id="UP000095192">
    <property type="component" value="Unassembled WGS sequence"/>
</dbReference>
<dbReference type="VEuPathDB" id="ToxoDB:cyc_07996"/>
<organism evidence="1 2">
    <name type="scientific">Cyclospora cayetanensis</name>
    <dbReference type="NCBI Taxonomy" id="88456"/>
    <lineage>
        <taxon>Eukaryota</taxon>
        <taxon>Sar</taxon>
        <taxon>Alveolata</taxon>
        <taxon>Apicomplexa</taxon>
        <taxon>Conoidasida</taxon>
        <taxon>Coccidia</taxon>
        <taxon>Eucoccidiorida</taxon>
        <taxon>Eimeriorina</taxon>
        <taxon>Eimeriidae</taxon>
        <taxon>Cyclospora</taxon>
    </lineage>
</organism>
<evidence type="ECO:0000313" key="1">
    <source>
        <dbReference type="EMBL" id="OEH77810.1"/>
    </source>
</evidence>